<comment type="function">
    <text evidence="10">Part of the binding-protein-dependent transport system for phosphate; probably responsible for the translocation of the substrate across the membrane.</text>
</comment>
<dbReference type="Proteomes" id="UP000185934">
    <property type="component" value="Chromosome"/>
</dbReference>
<evidence type="ECO:0000256" key="5">
    <source>
        <dbReference type="ARBA" id="ARBA00022592"/>
    </source>
</evidence>
<evidence type="ECO:0000256" key="10">
    <source>
        <dbReference type="RuleBase" id="RU363054"/>
    </source>
</evidence>
<dbReference type="PROSITE" id="PS50928">
    <property type="entry name" value="ABC_TM1"/>
    <property type="match status" value="1"/>
</dbReference>
<protein>
    <recommendedName>
        <fullName evidence="10">Phosphate transport system permease protein</fullName>
    </recommendedName>
</protein>
<dbReference type="InterPro" id="IPR000515">
    <property type="entry name" value="MetI-like"/>
</dbReference>
<dbReference type="GO" id="GO:0005315">
    <property type="term" value="F:phosphate transmembrane transporter activity"/>
    <property type="evidence" value="ECO:0007669"/>
    <property type="project" value="InterPro"/>
</dbReference>
<dbReference type="Gene3D" id="1.10.3720.10">
    <property type="entry name" value="MetI-like"/>
    <property type="match status" value="1"/>
</dbReference>
<comment type="similarity">
    <text evidence="2 10">Belongs to the binding-protein-dependent transport system permease family. CysTW subfamily.</text>
</comment>
<dbReference type="GO" id="GO:0005886">
    <property type="term" value="C:plasma membrane"/>
    <property type="evidence" value="ECO:0007669"/>
    <property type="project" value="UniProtKB-SubCell"/>
</dbReference>
<keyword evidence="13" id="KW-1185">Reference proteome</keyword>
<proteinExistence type="inferred from homology"/>
<comment type="subcellular location">
    <subcellularLocation>
        <location evidence="1 9">Cell membrane</location>
        <topology evidence="1 9">Multi-pass membrane protein</topology>
    </subcellularLocation>
</comment>
<evidence type="ECO:0000256" key="1">
    <source>
        <dbReference type="ARBA" id="ARBA00004651"/>
    </source>
</evidence>
<feature type="transmembrane region" description="Helical" evidence="9">
    <location>
        <begin position="80"/>
        <end position="106"/>
    </location>
</feature>
<feature type="transmembrane region" description="Helical" evidence="9">
    <location>
        <begin position="23"/>
        <end position="52"/>
    </location>
</feature>
<keyword evidence="5 10" id="KW-0592">Phosphate transport</keyword>
<evidence type="ECO:0000259" key="11">
    <source>
        <dbReference type="PROSITE" id="PS50928"/>
    </source>
</evidence>
<evidence type="ECO:0000313" key="13">
    <source>
        <dbReference type="Proteomes" id="UP000185934"/>
    </source>
</evidence>
<accession>A0A1P8F909</accession>
<dbReference type="NCBIfam" id="TIGR02138">
    <property type="entry name" value="phosphate_pstC"/>
    <property type="match status" value="1"/>
</dbReference>
<organism evidence="12 13">
    <name type="scientific">Dehalogenimonas formicexedens</name>
    <dbReference type="NCBI Taxonomy" id="1839801"/>
    <lineage>
        <taxon>Bacteria</taxon>
        <taxon>Bacillati</taxon>
        <taxon>Chloroflexota</taxon>
        <taxon>Dehalococcoidia</taxon>
        <taxon>Dehalococcoidales</taxon>
        <taxon>Dehalococcoidaceae</taxon>
        <taxon>Dehalogenimonas</taxon>
    </lineage>
</organism>
<evidence type="ECO:0000256" key="9">
    <source>
        <dbReference type="RuleBase" id="RU363032"/>
    </source>
</evidence>
<dbReference type="STRING" id="1839801.Dform_01617"/>
<keyword evidence="4 10" id="KW-1003">Cell membrane</keyword>
<evidence type="ECO:0000256" key="4">
    <source>
        <dbReference type="ARBA" id="ARBA00022475"/>
    </source>
</evidence>
<dbReference type="AlphaFoldDB" id="A0A1P8F909"/>
<evidence type="ECO:0000256" key="3">
    <source>
        <dbReference type="ARBA" id="ARBA00022448"/>
    </source>
</evidence>
<evidence type="ECO:0000256" key="6">
    <source>
        <dbReference type="ARBA" id="ARBA00022692"/>
    </source>
</evidence>
<keyword evidence="3 9" id="KW-0813">Transport</keyword>
<dbReference type="KEGG" id="dfo:Dform_01617"/>
<dbReference type="PANTHER" id="PTHR30425">
    <property type="entry name" value="PHOSPHATE TRANSPORT SYSTEM PERMEASE PROTEIN PST"/>
    <property type="match status" value="1"/>
</dbReference>
<feature type="transmembrane region" description="Helical" evidence="9">
    <location>
        <begin position="118"/>
        <end position="142"/>
    </location>
</feature>
<dbReference type="GO" id="GO:0006817">
    <property type="term" value="P:phosphate ion transport"/>
    <property type="evidence" value="ECO:0007669"/>
    <property type="project" value="UniProtKB-KW"/>
</dbReference>
<reference evidence="13" key="1">
    <citation type="submission" date="2016-11" db="EMBL/GenBank/DDBJ databases">
        <title>Dehalogenimonas formicexedens sp. nov., a chlorinated alkane respiring bacterium isolated from contaminated groundwater.</title>
        <authorList>
            <person name="Key T.A."/>
            <person name="Bowman K.S."/>
            <person name="Lee I."/>
            <person name="Chun J."/>
            <person name="Albuquerque L."/>
            <person name="da Costa M.S."/>
            <person name="Rainey F.A."/>
            <person name="Moe W.M."/>
        </authorList>
    </citation>
    <scope>NUCLEOTIDE SEQUENCE [LARGE SCALE GENOMIC DNA]</scope>
    <source>
        <strain evidence="13">NSZ-14</strain>
    </source>
</reference>
<keyword evidence="8 9" id="KW-0472">Membrane</keyword>
<evidence type="ECO:0000256" key="7">
    <source>
        <dbReference type="ARBA" id="ARBA00022989"/>
    </source>
</evidence>
<dbReference type="CDD" id="cd06261">
    <property type="entry name" value="TM_PBP2"/>
    <property type="match status" value="1"/>
</dbReference>
<dbReference type="InterPro" id="IPR011864">
    <property type="entry name" value="Phosphate_PstC"/>
</dbReference>
<sequence>MNLDRELKIKADTKLVRRSIGDVLFSGLTGIFTLLTGAILVALATVLAIQAWPSIEKFGVSFFTSSVWDPVKEVFGAMPAVFGTLASSVLALVIAVPISLGTAIFLSELAPKWLRGPGSFVIEMLAAIPSVIIGLWGIFVMVPALRPVQVWLGAHLGSLPFFTGNPYIGFDMLAAALILAIMIIPIITTVSRDAIRAVPVAQKESMLALGATRWETLSRVVLPYCRSSLIGATILGLGRALGETMAVTMVIGNADNISLSLFSSATTIASKIASQFGEASGLGLSSLIELALILLAVSLIVNVIARLLVWKLTSVKAGRV</sequence>
<dbReference type="PANTHER" id="PTHR30425:SF1">
    <property type="entry name" value="PHOSPHATE TRANSPORT SYSTEM PERMEASE PROTEIN PSTC"/>
    <property type="match status" value="1"/>
</dbReference>
<feature type="domain" description="ABC transmembrane type-1" evidence="11">
    <location>
        <begin position="81"/>
        <end position="305"/>
    </location>
</feature>
<evidence type="ECO:0000313" key="12">
    <source>
        <dbReference type="EMBL" id="APV44938.1"/>
    </source>
</evidence>
<feature type="transmembrane region" description="Helical" evidence="9">
    <location>
        <begin position="229"/>
        <end position="251"/>
    </location>
</feature>
<keyword evidence="7 9" id="KW-1133">Transmembrane helix</keyword>
<dbReference type="EMBL" id="CP018258">
    <property type="protein sequence ID" value="APV44938.1"/>
    <property type="molecule type" value="Genomic_DNA"/>
</dbReference>
<dbReference type="Pfam" id="PF00528">
    <property type="entry name" value="BPD_transp_1"/>
    <property type="match status" value="1"/>
</dbReference>
<evidence type="ECO:0000256" key="2">
    <source>
        <dbReference type="ARBA" id="ARBA00007069"/>
    </source>
</evidence>
<evidence type="ECO:0000256" key="8">
    <source>
        <dbReference type="ARBA" id="ARBA00023136"/>
    </source>
</evidence>
<keyword evidence="6 9" id="KW-0812">Transmembrane</keyword>
<feature type="transmembrane region" description="Helical" evidence="9">
    <location>
        <begin position="167"/>
        <end position="187"/>
    </location>
</feature>
<dbReference type="RefSeq" id="WP_076004547.1">
    <property type="nucleotide sequence ID" value="NZ_CP018258.1"/>
</dbReference>
<dbReference type="InterPro" id="IPR035906">
    <property type="entry name" value="MetI-like_sf"/>
</dbReference>
<dbReference type="SUPFAM" id="SSF161098">
    <property type="entry name" value="MetI-like"/>
    <property type="match status" value="1"/>
</dbReference>
<gene>
    <name evidence="12" type="ORF">Dform_01617</name>
</gene>
<dbReference type="InterPro" id="IPR051124">
    <property type="entry name" value="Phosphate_Transport_Permease"/>
</dbReference>
<feature type="transmembrane region" description="Helical" evidence="9">
    <location>
        <begin position="290"/>
        <end position="309"/>
    </location>
</feature>
<name>A0A1P8F909_9CHLR</name>